<evidence type="ECO:0000256" key="2">
    <source>
        <dbReference type="ARBA" id="ARBA00022908"/>
    </source>
</evidence>
<dbReference type="CDD" id="cd01184">
    <property type="entry name" value="INT_C_like_1"/>
    <property type="match status" value="1"/>
</dbReference>
<dbReference type="AlphaFoldDB" id="A0A5E4X5Q2"/>
<keyword evidence="3 5" id="KW-0238">DNA-binding</keyword>
<protein>
    <submittedName>
        <fullName evidence="8">Integrase</fullName>
    </submittedName>
</protein>
<dbReference type="InterPro" id="IPR002104">
    <property type="entry name" value="Integrase_catalytic"/>
</dbReference>
<evidence type="ECO:0000259" key="6">
    <source>
        <dbReference type="PROSITE" id="PS51898"/>
    </source>
</evidence>
<dbReference type="GO" id="GO:0006310">
    <property type="term" value="P:DNA recombination"/>
    <property type="evidence" value="ECO:0007669"/>
    <property type="project" value="UniProtKB-KW"/>
</dbReference>
<dbReference type="InterPro" id="IPR050090">
    <property type="entry name" value="Tyrosine_recombinase_XerCD"/>
</dbReference>
<gene>
    <name evidence="8" type="ORF">PNO31109_03666</name>
</gene>
<organism evidence="8 9">
    <name type="scientific">Pandoraea nosoerga</name>
    <dbReference type="NCBI Taxonomy" id="2508296"/>
    <lineage>
        <taxon>Bacteria</taxon>
        <taxon>Pseudomonadati</taxon>
        <taxon>Pseudomonadota</taxon>
        <taxon>Betaproteobacteria</taxon>
        <taxon>Burkholderiales</taxon>
        <taxon>Burkholderiaceae</taxon>
        <taxon>Pandoraea</taxon>
    </lineage>
</organism>
<evidence type="ECO:0000313" key="9">
    <source>
        <dbReference type="Proteomes" id="UP000367825"/>
    </source>
</evidence>
<dbReference type="InterPro" id="IPR044068">
    <property type="entry name" value="CB"/>
</dbReference>
<comment type="similarity">
    <text evidence="1">Belongs to the 'phage' integrase family.</text>
</comment>
<dbReference type="PANTHER" id="PTHR30349">
    <property type="entry name" value="PHAGE INTEGRASE-RELATED"/>
    <property type="match status" value="1"/>
</dbReference>
<dbReference type="GO" id="GO:0015074">
    <property type="term" value="P:DNA integration"/>
    <property type="evidence" value="ECO:0007669"/>
    <property type="project" value="UniProtKB-KW"/>
</dbReference>
<evidence type="ECO:0000256" key="3">
    <source>
        <dbReference type="ARBA" id="ARBA00023125"/>
    </source>
</evidence>
<dbReference type="InterPro" id="IPR010998">
    <property type="entry name" value="Integrase_recombinase_N"/>
</dbReference>
<evidence type="ECO:0000259" key="7">
    <source>
        <dbReference type="PROSITE" id="PS51900"/>
    </source>
</evidence>
<dbReference type="PROSITE" id="PS51898">
    <property type="entry name" value="TYR_RECOMBINASE"/>
    <property type="match status" value="1"/>
</dbReference>
<sequence>MDTKKKLELVDPRELTVSLPNGVKIDFNMEVEAERVAYEDAIERIGRFKEPLIVSKPAEATTPHAGVRYRLTDLFDSYKVAKVKTFSQSTQDGYFPRIQKFIHYYQGRGVIYIDEIHKPQASDYRELVIKEQDSPLTVDNYTKTLKGYFDFAIGAGKYPYENPFANMHLVKKSERAKHTNSWIPYSKDEIQRLFVEEFEEYKRRFKKPDLFFAPLVGLTMGLREDEITQLYINDVYQENGIWLIDVNDDGDDKEVKTPSSVRKIPMPAQLLQTNFLEYYELVKGKYGETSLLFPYLIKTASNGYAKNVSYNWTQYKQKLIKVDEPQKSFHSLRKNFGAAMVDMGLDLPLRKWILGHSQEQDVTQTVYGAEYSLQNIRSVLEKMDWGFDFSKFQFKFKNEHILGGLVNEKAIKLRKKAAKQAEEEKKKAKA</sequence>
<dbReference type="Gene3D" id="1.10.150.130">
    <property type="match status" value="1"/>
</dbReference>
<dbReference type="PROSITE" id="PS51900">
    <property type="entry name" value="CB"/>
    <property type="match status" value="1"/>
</dbReference>
<feature type="domain" description="Tyr recombinase" evidence="6">
    <location>
        <begin position="180"/>
        <end position="381"/>
    </location>
</feature>
<name>A0A5E4X5Q2_9BURK</name>
<dbReference type="InterPro" id="IPR013762">
    <property type="entry name" value="Integrase-like_cat_sf"/>
</dbReference>
<keyword evidence="9" id="KW-1185">Reference proteome</keyword>
<evidence type="ECO:0000256" key="5">
    <source>
        <dbReference type="PROSITE-ProRule" id="PRU01248"/>
    </source>
</evidence>
<dbReference type="EMBL" id="CABPSC010000016">
    <property type="protein sequence ID" value="VVE31701.1"/>
    <property type="molecule type" value="Genomic_DNA"/>
</dbReference>
<proteinExistence type="inferred from homology"/>
<dbReference type="Gene3D" id="1.10.443.10">
    <property type="entry name" value="Intergrase catalytic core"/>
    <property type="match status" value="1"/>
</dbReference>
<evidence type="ECO:0000256" key="1">
    <source>
        <dbReference type="ARBA" id="ARBA00008857"/>
    </source>
</evidence>
<reference evidence="8 9" key="1">
    <citation type="submission" date="2019-08" db="EMBL/GenBank/DDBJ databases">
        <authorList>
            <person name="Peeters C."/>
        </authorList>
    </citation>
    <scope>NUCLEOTIDE SEQUENCE [LARGE SCALE GENOMIC DNA]</scope>
    <source>
        <strain evidence="8 9">LMG 31109</strain>
    </source>
</reference>
<evidence type="ECO:0000313" key="8">
    <source>
        <dbReference type="EMBL" id="VVE31701.1"/>
    </source>
</evidence>
<dbReference type="InterPro" id="IPR011010">
    <property type="entry name" value="DNA_brk_join_enz"/>
</dbReference>
<dbReference type="PANTHER" id="PTHR30349:SF41">
    <property type="entry name" value="INTEGRASE_RECOMBINASE PROTEIN MJ0367-RELATED"/>
    <property type="match status" value="1"/>
</dbReference>
<keyword evidence="4" id="KW-0233">DNA recombination</keyword>
<accession>A0A5E4X5Q2</accession>
<dbReference type="Proteomes" id="UP000367825">
    <property type="component" value="Unassembled WGS sequence"/>
</dbReference>
<dbReference type="Pfam" id="PF00589">
    <property type="entry name" value="Phage_integrase"/>
    <property type="match status" value="1"/>
</dbReference>
<evidence type="ECO:0000256" key="4">
    <source>
        <dbReference type="ARBA" id="ARBA00023172"/>
    </source>
</evidence>
<dbReference type="GO" id="GO:0003677">
    <property type="term" value="F:DNA binding"/>
    <property type="evidence" value="ECO:0007669"/>
    <property type="project" value="UniProtKB-UniRule"/>
</dbReference>
<dbReference type="SUPFAM" id="SSF56349">
    <property type="entry name" value="DNA breaking-rejoining enzymes"/>
    <property type="match status" value="1"/>
</dbReference>
<feature type="domain" description="Core-binding (CB)" evidence="7">
    <location>
        <begin position="69"/>
        <end position="153"/>
    </location>
</feature>
<keyword evidence="2" id="KW-0229">DNA integration</keyword>